<evidence type="ECO:0000256" key="1">
    <source>
        <dbReference type="SAM" id="SignalP"/>
    </source>
</evidence>
<name>A0A0P7YXY1_9CYAN</name>
<dbReference type="AlphaFoldDB" id="A0A0P7YXY1"/>
<dbReference type="InterPro" id="IPR002328">
    <property type="entry name" value="ADH_Zn_CS"/>
</dbReference>
<dbReference type="EMBL" id="LJZR01000008">
    <property type="protein sequence ID" value="KPQ36099.1"/>
    <property type="molecule type" value="Genomic_DNA"/>
</dbReference>
<organism evidence="2 3">
    <name type="scientific">Phormidesmis priestleyi Ana</name>
    <dbReference type="NCBI Taxonomy" id="1666911"/>
    <lineage>
        <taxon>Bacteria</taxon>
        <taxon>Bacillati</taxon>
        <taxon>Cyanobacteriota</taxon>
        <taxon>Cyanophyceae</taxon>
        <taxon>Leptolyngbyales</taxon>
        <taxon>Leptolyngbyaceae</taxon>
        <taxon>Phormidesmis</taxon>
    </lineage>
</organism>
<evidence type="ECO:0008006" key="4">
    <source>
        <dbReference type="Google" id="ProtNLM"/>
    </source>
</evidence>
<evidence type="ECO:0000313" key="2">
    <source>
        <dbReference type="EMBL" id="KPQ36099.1"/>
    </source>
</evidence>
<dbReference type="PROSITE" id="PS00059">
    <property type="entry name" value="ADH_ZINC"/>
    <property type="match status" value="1"/>
</dbReference>
<sequence length="325" mass="35106">MSGSKPQQQRTWRRQASAWLLAGLGLASSVLTTSTAPAQAQNPALKTAPRTAQSITLFNLDKAICANNWDGAIALVGALVAQDETTTAQRDHMLELRRQLERYRTENAIVIDSLACDRTDPYILESAISTDSIFTGSVSTDSERVRPLGWEAAVAEATNNQYSTELITESVDFSLPVSIDAIPGLTPAAPIDLNNGLNVVSGHVGSGHEVYGFVARLGDRIDINLDVTQVMTGSLYTSDDSQLFVFDRQGNLIASADDRSDSTQSTINAMVAPRTDLYFAVVTSYNNDPILNRTGQLTGWQNNGGGRFDYTLTISGVTPTRAMIR</sequence>
<proteinExistence type="predicted"/>
<keyword evidence="1" id="KW-0732">Signal</keyword>
<evidence type="ECO:0000313" key="3">
    <source>
        <dbReference type="Proteomes" id="UP000050465"/>
    </source>
</evidence>
<dbReference type="GO" id="GO:0016491">
    <property type="term" value="F:oxidoreductase activity"/>
    <property type="evidence" value="ECO:0007669"/>
    <property type="project" value="InterPro"/>
</dbReference>
<feature type="signal peptide" evidence="1">
    <location>
        <begin position="1"/>
        <end position="40"/>
    </location>
</feature>
<dbReference type="GO" id="GO:0008270">
    <property type="term" value="F:zinc ion binding"/>
    <property type="evidence" value="ECO:0007669"/>
    <property type="project" value="InterPro"/>
</dbReference>
<accession>A0A0P7YXY1</accession>
<gene>
    <name evidence="2" type="ORF">HLUCCA11_07760</name>
</gene>
<reference evidence="2 3" key="1">
    <citation type="submission" date="2015-09" db="EMBL/GenBank/DDBJ databases">
        <title>Identification and resolution of microdiversity through metagenomic sequencing of parallel consortia.</title>
        <authorList>
            <person name="Nelson W.C."/>
            <person name="Romine M.F."/>
            <person name="Lindemann S.R."/>
        </authorList>
    </citation>
    <scope>NUCLEOTIDE SEQUENCE [LARGE SCALE GENOMIC DNA]</scope>
    <source>
        <strain evidence="2">Ana</strain>
    </source>
</reference>
<dbReference type="Proteomes" id="UP000050465">
    <property type="component" value="Unassembled WGS sequence"/>
</dbReference>
<dbReference type="Gene3D" id="2.60.120.380">
    <property type="match status" value="1"/>
</dbReference>
<protein>
    <recommendedName>
        <fullName evidence="4">Bacterial pre-peptidase C-terminal domain</fullName>
    </recommendedName>
</protein>
<feature type="chain" id="PRO_5006146732" description="Bacterial pre-peptidase C-terminal domain" evidence="1">
    <location>
        <begin position="41"/>
        <end position="325"/>
    </location>
</feature>
<dbReference type="STRING" id="1666911.HLUCCA11_07760"/>
<comment type="caution">
    <text evidence="2">The sequence shown here is derived from an EMBL/GenBank/DDBJ whole genome shotgun (WGS) entry which is preliminary data.</text>
</comment>